<protein>
    <submittedName>
        <fullName evidence="1">Uncharacterized protein</fullName>
    </submittedName>
</protein>
<proteinExistence type="predicted"/>
<organism evidence="1 2">
    <name type="scientific">Sclerotinia sclerotiorum (strain ATCC 18683 / 1980 / Ss-1)</name>
    <name type="common">White mold</name>
    <name type="synonym">Whetzelinia sclerotiorum</name>
    <dbReference type="NCBI Taxonomy" id="665079"/>
    <lineage>
        <taxon>Eukaryota</taxon>
        <taxon>Fungi</taxon>
        <taxon>Dikarya</taxon>
        <taxon>Ascomycota</taxon>
        <taxon>Pezizomycotina</taxon>
        <taxon>Leotiomycetes</taxon>
        <taxon>Helotiales</taxon>
        <taxon>Sclerotiniaceae</taxon>
        <taxon>Sclerotinia</taxon>
    </lineage>
</organism>
<dbReference type="GeneID" id="5482854"/>
<dbReference type="Proteomes" id="UP000001312">
    <property type="component" value="Unassembled WGS sequence"/>
</dbReference>
<sequence length="59" mass="6627">MALFYAQGVCSGTLELNLPASRTLTTCIWASQEKRDVDKAQPANFEGLSKLPFLWKHSR</sequence>
<keyword evidence="2" id="KW-1185">Reference proteome</keyword>
<dbReference type="InParanoid" id="A7F410"/>
<dbReference type="RefSeq" id="XP_001586977.1">
    <property type="nucleotide sequence ID" value="XM_001586927.1"/>
</dbReference>
<name>A7F410_SCLS1</name>
<reference evidence="2" key="1">
    <citation type="journal article" date="2011" name="PLoS Genet.">
        <title>Genomic analysis of the necrotrophic fungal pathogens Sclerotinia sclerotiorum and Botrytis cinerea.</title>
        <authorList>
            <person name="Amselem J."/>
            <person name="Cuomo C.A."/>
            <person name="van Kan J.A."/>
            <person name="Viaud M."/>
            <person name="Benito E.P."/>
            <person name="Couloux A."/>
            <person name="Coutinho P.M."/>
            <person name="de Vries R.P."/>
            <person name="Dyer P.S."/>
            <person name="Fillinger S."/>
            <person name="Fournier E."/>
            <person name="Gout L."/>
            <person name="Hahn M."/>
            <person name="Kohn L."/>
            <person name="Lapalu N."/>
            <person name="Plummer K.M."/>
            <person name="Pradier J.M."/>
            <person name="Quevillon E."/>
            <person name="Sharon A."/>
            <person name="Simon A."/>
            <person name="ten Have A."/>
            <person name="Tudzynski B."/>
            <person name="Tudzynski P."/>
            <person name="Wincker P."/>
            <person name="Andrew M."/>
            <person name="Anthouard V."/>
            <person name="Beever R.E."/>
            <person name="Beffa R."/>
            <person name="Benoit I."/>
            <person name="Bouzid O."/>
            <person name="Brault B."/>
            <person name="Chen Z."/>
            <person name="Choquer M."/>
            <person name="Collemare J."/>
            <person name="Cotton P."/>
            <person name="Danchin E.G."/>
            <person name="Da Silva C."/>
            <person name="Gautier A."/>
            <person name="Giraud C."/>
            <person name="Giraud T."/>
            <person name="Gonzalez C."/>
            <person name="Grossetete S."/>
            <person name="Guldener U."/>
            <person name="Henrissat B."/>
            <person name="Howlett B.J."/>
            <person name="Kodira C."/>
            <person name="Kretschmer M."/>
            <person name="Lappartient A."/>
            <person name="Leroch M."/>
            <person name="Levis C."/>
            <person name="Mauceli E."/>
            <person name="Neuveglise C."/>
            <person name="Oeser B."/>
            <person name="Pearson M."/>
            <person name="Poulain J."/>
            <person name="Poussereau N."/>
            <person name="Quesneville H."/>
            <person name="Rascle C."/>
            <person name="Schumacher J."/>
            <person name="Segurens B."/>
            <person name="Sexton A."/>
            <person name="Silva E."/>
            <person name="Sirven C."/>
            <person name="Soanes D.M."/>
            <person name="Talbot N.J."/>
            <person name="Templeton M."/>
            <person name="Yandava C."/>
            <person name="Yarden O."/>
            <person name="Zeng Q."/>
            <person name="Rollins J.A."/>
            <person name="Lebrun M.H."/>
            <person name="Dickman M."/>
        </authorList>
    </citation>
    <scope>NUCLEOTIDE SEQUENCE [LARGE SCALE GENOMIC DNA]</scope>
    <source>
        <strain evidence="2">ATCC 18683 / 1980 / Ss-1</strain>
    </source>
</reference>
<evidence type="ECO:0000313" key="1">
    <source>
        <dbReference type="EMBL" id="EDN97481.1"/>
    </source>
</evidence>
<dbReference type="AlphaFoldDB" id="A7F410"/>
<accession>A7F410</accession>
<dbReference type="EMBL" id="CH476640">
    <property type="protein sequence ID" value="EDN97481.1"/>
    <property type="molecule type" value="Genomic_DNA"/>
</dbReference>
<evidence type="ECO:0000313" key="2">
    <source>
        <dbReference type="Proteomes" id="UP000001312"/>
    </source>
</evidence>
<dbReference type="KEGG" id="ssl:SS1G_12006"/>
<gene>
    <name evidence="1" type="ORF">SS1G_12006</name>
</gene>